<gene>
    <name evidence="3" type="ORF">LRAMOSA05634</name>
</gene>
<dbReference type="Pfam" id="PF03629">
    <property type="entry name" value="SASA"/>
    <property type="match status" value="1"/>
</dbReference>
<organism evidence="3">
    <name type="scientific">Lichtheimia ramosa</name>
    <dbReference type="NCBI Taxonomy" id="688394"/>
    <lineage>
        <taxon>Eukaryota</taxon>
        <taxon>Fungi</taxon>
        <taxon>Fungi incertae sedis</taxon>
        <taxon>Mucoromycota</taxon>
        <taxon>Mucoromycotina</taxon>
        <taxon>Mucoromycetes</taxon>
        <taxon>Mucorales</taxon>
        <taxon>Lichtheimiaceae</taxon>
        <taxon>Lichtheimia</taxon>
    </lineage>
</organism>
<dbReference type="PANTHER" id="PTHR31988">
    <property type="entry name" value="ESTERASE, PUTATIVE (DUF303)-RELATED"/>
    <property type="match status" value="1"/>
</dbReference>
<protein>
    <recommendedName>
        <fullName evidence="2">Sialate O-acetylesterase domain-containing protein</fullName>
    </recommendedName>
</protein>
<evidence type="ECO:0000313" key="3">
    <source>
        <dbReference type="EMBL" id="CDS13458.1"/>
    </source>
</evidence>
<proteinExistence type="predicted"/>
<feature type="domain" description="Sialate O-acetylesterase" evidence="2">
    <location>
        <begin position="59"/>
        <end position="320"/>
    </location>
</feature>
<evidence type="ECO:0000259" key="2">
    <source>
        <dbReference type="Pfam" id="PF03629"/>
    </source>
</evidence>
<reference evidence="3" key="1">
    <citation type="journal article" date="2014" name="Genome Announc.">
        <title>De novo whole-genome sequence and genome annotation of Lichtheimia ramosa.</title>
        <authorList>
            <person name="Linde J."/>
            <person name="Schwartze V."/>
            <person name="Binder U."/>
            <person name="Lass-Florl C."/>
            <person name="Voigt K."/>
            <person name="Horn F."/>
        </authorList>
    </citation>
    <scope>NUCLEOTIDE SEQUENCE</scope>
    <source>
        <strain evidence="3">JMRC FSU:6197</strain>
    </source>
</reference>
<dbReference type="GO" id="GO:0016787">
    <property type="term" value="F:hydrolase activity"/>
    <property type="evidence" value="ECO:0007669"/>
    <property type="project" value="UniProtKB-KW"/>
</dbReference>
<accession>A0A077X2E9</accession>
<dbReference type="InterPro" id="IPR005181">
    <property type="entry name" value="SASA"/>
</dbReference>
<sequence>MGLLNASQQHIYTTVSNYQVLQRDFSTNTAIVKTNDGDTTTLPVGGPYSINGADHVLVGDVFVMAGQSNMRGNGFYKDPWTDPPTSYLDHVNSSIHLFQCNETWTLAQEPTHRLDQSIRAVNHNLSDPSVKDPNYHLLRGFSLGTSFATEYRKQMKNVPVGLIASAHGGTTLDDWSPDLMENTTNPYNNTLYGAMLARLEKQENQVAGILWYQGESDAASTENAASYKKKFEKFITTTREYLNDPQLPFLFVQIARQIQGGQDIDNEWSMIRDAQRQVNDDYDVKRVGAVTTIDLPMDDRIHLSAIGQKRVGQRLARAAANALLHDAAGVTSPSFDSVTYQETNVAENGDPSQGRQYTLLVKFKNMDEEANSWKHVDRVFGFSIRDNQGNDNPAIYKARIEPDHKSVRLFITDISLDSLKSKDHFLYYGYGMDPICNLETKDDIGLLAFGPEKIDFSAI</sequence>
<dbReference type="Gene3D" id="3.40.50.1110">
    <property type="entry name" value="SGNH hydrolase"/>
    <property type="match status" value="1"/>
</dbReference>
<dbReference type="OrthoDB" id="42638at2759"/>
<dbReference type="EMBL" id="LK023379">
    <property type="protein sequence ID" value="CDS13458.1"/>
    <property type="molecule type" value="Genomic_DNA"/>
</dbReference>
<dbReference type="PANTHER" id="PTHR31988:SF19">
    <property type="entry name" value="9-O-ACETYL-N-ACETYLNEURAMINIC ACID DEACETYLASE-RELATED"/>
    <property type="match status" value="1"/>
</dbReference>
<dbReference type="InterPro" id="IPR036514">
    <property type="entry name" value="SGNH_hydro_sf"/>
</dbReference>
<dbReference type="SUPFAM" id="SSF52266">
    <property type="entry name" value="SGNH hydrolase"/>
    <property type="match status" value="1"/>
</dbReference>
<dbReference type="InterPro" id="IPR052940">
    <property type="entry name" value="Carb_Esterase_6"/>
</dbReference>
<name>A0A077X2E9_9FUNG</name>
<evidence type="ECO:0000256" key="1">
    <source>
        <dbReference type="ARBA" id="ARBA00022801"/>
    </source>
</evidence>
<dbReference type="AlphaFoldDB" id="A0A077X2E9"/>
<keyword evidence="1" id="KW-0378">Hydrolase</keyword>